<dbReference type="InterPro" id="IPR043502">
    <property type="entry name" value="DNA/RNA_pol_sf"/>
</dbReference>
<evidence type="ECO:0000313" key="2">
    <source>
        <dbReference type="EMBL" id="OWY99593.1"/>
    </source>
</evidence>
<dbReference type="Pfam" id="PF00078">
    <property type="entry name" value="RVT_1"/>
    <property type="match status" value="1"/>
</dbReference>
<evidence type="ECO:0000313" key="3">
    <source>
        <dbReference type="Proteomes" id="UP000198211"/>
    </source>
</evidence>
<evidence type="ECO:0000259" key="1">
    <source>
        <dbReference type="Pfam" id="PF00078"/>
    </source>
</evidence>
<gene>
    <name evidence="2" type="ORF">PHMEG_00029380</name>
</gene>
<dbReference type="AlphaFoldDB" id="A0A225V3C3"/>
<dbReference type="SUPFAM" id="SSF56672">
    <property type="entry name" value="DNA/RNA polymerases"/>
    <property type="match status" value="1"/>
</dbReference>
<dbReference type="PANTHER" id="PTHR19446">
    <property type="entry name" value="REVERSE TRANSCRIPTASES"/>
    <property type="match status" value="1"/>
</dbReference>
<feature type="domain" description="Reverse transcriptase" evidence="1">
    <location>
        <begin position="154"/>
        <end position="237"/>
    </location>
</feature>
<name>A0A225V3C3_9STRA</name>
<organism evidence="2 3">
    <name type="scientific">Phytophthora megakarya</name>
    <dbReference type="NCBI Taxonomy" id="4795"/>
    <lineage>
        <taxon>Eukaryota</taxon>
        <taxon>Sar</taxon>
        <taxon>Stramenopiles</taxon>
        <taxon>Oomycota</taxon>
        <taxon>Peronosporomycetes</taxon>
        <taxon>Peronosporales</taxon>
        <taxon>Peronosporaceae</taxon>
        <taxon>Phytophthora</taxon>
    </lineage>
</organism>
<sequence>MEHSSSELFKPPTTLLRNVPIAAVKLPTGTISTDPKVIHEHFRAHWGTSFGDPSYPTDHTSICPDNQNKLIESIENKIGNESKDLLDAVVTIEELTESIKHMRRSSAPGPDGLTAGFYQVAPEGFAAILNRVFQYLERSILLPSQLKSSVCLLPKKGERHDPGNYRPISLMQVDVKILSKALAYRLQQVLPSIIHTDQKGFVKGRSLHHQVRLLADLQHIAMRNNTTALDLFLDFEKHMTASTGSICFES</sequence>
<keyword evidence="3" id="KW-1185">Reference proteome</keyword>
<accession>A0A225V3C3</accession>
<dbReference type="InterPro" id="IPR000477">
    <property type="entry name" value="RT_dom"/>
</dbReference>
<comment type="caution">
    <text evidence="2">The sequence shown here is derived from an EMBL/GenBank/DDBJ whole genome shotgun (WGS) entry which is preliminary data.</text>
</comment>
<dbReference type="OrthoDB" id="93167at2759"/>
<reference evidence="3" key="1">
    <citation type="submission" date="2017-03" db="EMBL/GenBank/DDBJ databases">
        <title>Phytopthora megakarya and P. palmivora, two closely related causual agents of cacao black pod achieved similar genome size and gene model numbers by different mechanisms.</title>
        <authorList>
            <person name="Ali S."/>
            <person name="Shao J."/>
            <person name="Larry D.J."/>
            <person name="Kronmiller B."/>
            <person name="Shen D."/>
            <person name="Strem M.D."/>
            <person name="Melnick R.L."/>
            <person name="Guiltinan M.J."/>
            <person name="Tyler B.M."/>
            <person name="Meinhardt L.W."/>
            <person name="Bailey B.A."/>
        </authorList>
    </citation>
    <scope>NUCLEOTIDE SEQUENCE [LARGE SCALE GENOMIC DNA]</scope>
    <source>
        <strain evidence="3">zdho120</strain>
    </source>
</reference>
<dbReference type="STRING" id="4795.A0A225V3C3"/>
<dbReference type="Proteomes" id="UP000198211">
    <property type="component" value="Unassembled WGS sequence"/>
</dbReference>
<proteinExistence type="predicted"/>
<protein>
    <submittedName>
        <fullName evidence="2">Pol Polyprotein</fullName>
    </submittedName>
</protein>
<dbReference type="EMBL" id="NBNE01008338">
    <property type="protein sequence ID" value="OWY99593.1"/>
    <property type="molecule type" value="Genomic_DNA"/>
</dbReference>